<evidence type="ECO:0000256" key="1">
    <source>
        <dbReference type="SAM" id="MobiDB-lite"/>
    </source>
</evidence>
<dbReference type="PANTHER" id="PTHR43040">
    <property type="entry name" value="RIBONUCLEASE D"/>
    <property type="match status" value="1"/>
</dbReference>
<dbReference type="EMBL" id="KV875095">
    <property type="protein sequence ID" value="OIW32663.1"/>
    <property type="molecule type" value="Genomic_DNA"/>
</dbReference>
<dbReference type="GO" id="GO:0008408">
    <property type="term" value="F:3'-5' exonuclease activity"/>
    <property type="evidence" value="ECO:0007669"/>
    <property type="project" value="InterPro"/>
</dbReference>
<dbReference type="STRING" id="1408157.A0A1J7IY38"/>
<dbReference type="OrthoDB" id="26838at2759"/>
<dbReference type="AlphaFoldDB" id="A0A1J7IY38"/>
<evidence type="ECO:0000313" key="4">
    <source>
        <dbReference type="Proteomes" id="UP000182658"/>
    </source>
</evidence>
<dbReference type="InterPro" id="IPR002562">
    <property type="entry name" value="3'-5'_exonuclease_dom"/>
</dbReference>
<dbReference type="PANTHER" id="PTHR43040:SF1">
    <property type="entry name" value="RIBONUCLEASE D"/>
    <property type="match status" value="1"/>
</dbReference>
<dbReference type="InParanoid" id="A0A1J7IY38"/>
<name>A0A1J7IY38_9PEZI</name>
<dbReference type="Pfam" id="PF01612">
    <property type="entry name" value="DNA_pol_A_exo1"/>
    <property type="match status" value="1"/>
</dbReference>
<keyword evidence="4" id="KW-1185">Reference proteome</keyword>
<sequence length="254" mass="28305">MASSSLSSSVRTKVISTFAALASFLSSIDSYTTLYVDLEGQNLSRHGTLTLVTILVRSQMWRIVAIVDVQTLGHRAFTTPSSAQPSRTLKSILEDPTIPKYFWDVRNDADALKALYDVSIAGVTDIQLLENATRFGSKTYLRGLNVSVQRDLDLDNLDKAHWVMIKQQGSALMDSATSIFSVRPMAPATVSYCVGDVEYLPQLRNEYLHRYSCTASRLAKVKEESARRVREAHTSWYQPHGQDKKLGPWGDNGI</sequence>
<dbReference type="InterPro" id="IPR036397">
    <property type="entry name" value="RNaseH_sf"/>
</dbReference>
<accession>A0A1J7IY38</accession>
<evidence type="ECO:0000313" key="3">
    <source>
        <dbReference type="EMBL" id="OIW32663.1"/>
    </source>
</evidence>
<organism evidence="3 4">
    <name type="scientific">Coniochaeta ligniaria NRRL 30616</name>
    <dbReference type="NCBI Taxonomy" id="1408157"/>
    <lineage>
        <taxon>Eukaryota</taxon>
        <taxon>Fungi</taxon>
        <taxon>Dikarya</taxon>
        <taxon>Ascomycota</taxon>
        <taxon>Pezizomycotina</taxon>
        <taxon>Sordariomycetes</taxon>
        <taxon>Sordariomycetidae</taxon>
        <taxon>Coniochaetales</taxon>
        <taxon>Coniochaetaceae</taxon>
        <taxon>Coniochaeta</taxon>
    </lineage>
</organism>
<protein>
    <recommendedName>
        <fullName evidence="2">3'-5' exonuclease domain-containing protein</fullName>
    </recommendedName>
</protein>
<dbReference type="GO" id="GO:0003676">
    <property type="term" value="F:nucleic acid binding"/>
    <property type="evidence" value="ECO:0007669"/>
    <property type="project" value="InterPro"/>
</dbReference>
<evidence type="ECO:0000259" key="2">
    <source>
        <dbReference type="Pfam" id="PF01612"/>
    </source>
</evidence>
<feature type="domain" description="3'-5' exonuclease" evidence="2">
    <location>
        <begin position="14"/>
        <end position="205"/>
    </location>
</feature>
<proteinExistence type="predicted"/>
<dbReference type="SUPFAM" id="SSF53098">
    <property type="entry name" value="Ribonuclease H-like"/>
    <property type="match status" value="1"/>
</dbReference>
<dbReference type="Proteomes" id="UP000182658">
    <property type="component" value="Unassembled WGS sequence"/>
</dbReference>
<dbReference type="GO" id="GO:0006139">
    <property type="term" value="P:nucleobase-containing compound metabolic process"/>
    <property type="evidence" value="ECO:0007669"/>
    <property type="project" value="InterPro"/>
</dbReference>
<reference evidence="3 4" key="1">
    <citation type="submission" date="2016-10" db="EMBL/GenBank/DDBJ databases">
        <title>Draft genome sequence of Coniochaeta ligniaria NRRL30616, a lignocellulolytic fungus for bioabatement of inhibitors in plant biomass hydrolysates.</title>
        <authorList>
            <consortium name="DOE Joint Genome Institute"/>
            <person name="Jimenez D.J."/>
            <person name="Hector R.E."/>
            <person name="Riley R."/>
            <person name="Sun H."/>
            <person name="Grigoriev I.V."/>
            <person name="Van Elsas J.D."/>
            <person name="Nichols N.N."/>
        </authorList>
    </citation>
    <scope>NUCLEOTIDE SEQUENCE [LARGE SCALE GENOMIC DNA]</scope>
    <source>
        <strain evidence="3 4">NRRL 30616</strain>
    </source>
</reference>
<feature type="region of interest" description="Disordered" evidence="1">
    <location>
        <begin position="232"/>
        <end position="254"/>
    </location>
</feature>
<dbReference type="Gene3D" id="3.30.420.10">
    <property type="entry name" value="Ribonuclease H-like superfamily/Ribonuclease H"/>
    <property type="match status" value="1"/>
</dbReference>
<dbReference type="InterPro" id="IPR012337">
    <property type="entry name" value="RNaseH-like_sf"/>
</dbReference>
<gene>
    <name evidence="3" type="ORF">CONLIGDRAFT_699551</name>
</gene>